<dbReference type="Proteomes" id="UP000178912">
    <property type="component" value="Unassembled WGS sequence"/>
</dbReference>
<dbReference type="InterPro" id="IPR005018">
    <property type="entry name" value="DOMON_domain"/>
</dbReference>
<evidence type="ECO:0000256" key="6">
    <source>
        <dbReference type="ARBA" id="ARBA00023136"/>
    </source>
</evidence>
<evidence type="ECO:0000256" key="7">
    <source>
        <dbReference type="SAM" id="MobiDB-lite"/>
    </source>
</evidence>
<keyword evidence="2" id="KW-0813">Transport</keyword>
<evidence type="ECO:0000256" key="4">
    <source>
        <dbReference type="ARBA" id="ARBA00022982"/>
    </source>
</evidence>
<name>A0A1E1JRT0_9HELO</name>
<evidence type="ECO:0000313" key="10">
    <source>
        <dbReference type="EMBL" id="CZS88361.1"/>
    </source>
</evidence>
<dbReference type="PROSITE" id="PS50836">
    <property type="entry name" value="DOMON"/>
    <property type="match status" value="1"/>
</dbReference>
<proteinExistence type="predicted"/>
<dbReference type="EMBL" id="FJUX01000001">
    <property type="protein sequence ID" value="CZS88361.1"/>
    <property type="molecule type" value="Genomic_DNA"/>
</dbReference>
<dbReference type="InterPro" id="IPR006593">
    <property type="entry name" value="Cyt_b561/ferric_Rdtase_TM"/>
</dbReference>
<feature type="transmembrane region" description="Helical" evidence="8">
    <location>
        <begin position="272"/>
        <end position="292"/>
    </location>
</feature>
<dbReference type="SMART" id="SM00664">
    <property type="entry name" value="DoH"/>
    <property type="match status" value="1"/>
</dbReference>
<dbReference type="CDD" id="cd08760">
    <property type="entry name" value="Cyt_b561_FRRS1_like"/>
    <property type="match status" value="1"/>
</dbReference>
<gene>
    <name evidence="10" type="ORF">RAG0_00099</name>
</gene>
<feature type="transmembrane region" description="Helical" evidence="8">
    <location>
        <begin position="335"/>
        <end position="354"/>
    </location>
</feature>
<dbReference type="PANTHER" id="PTHR47797:SF4">
    <property type="entry name" value="DOMON DOMAIN-CONTAINING PROTEIN"/>
    <property type="match status" value="1"/>
</dbReference>
<evidence type="ECO:0000259" key="9">
    <source>
        <dbReference type="PROSITE" id="PS50836"/>
    </source>
</evidence>
<reference evidence="11" key="1">
    <citation type="submission" date="2016-03" db="EMBL/GenBank/DDBJ databases">
        <authorList>
            <person name="Guldener U."/>
        </authorList>
    </citation>
    <scope>NUCLEOTIDE SEQUENCE [LARGE SCALE GENOMIC DNA]</scope>
    <source>
        <strain evidence="11">04CH-RAC-A.6.1</strain>
    </source>
</reference>
<accession>A0A1E1JRT0</accession>
<keyword evidence="5 8" id="KW-1133">Transmembrane helix</keyword>
<feature type="compositionally biased region" description="Low complexity" evidence="7">
    <location>
        <begin position="197"/>
        <end position="222"/>
    </location>
</feature>
<sequence length="478" mass="48345">MKTSQFRQALGRAAIGFASLSTAQFTFSPGSNGPTYSIAVPSGSSISSSSTGPLYFRLEAPTSYQWVALGIGSQMAGSSIFVMYADGNGNVTLSARKGTGEVEPKADSTLQAGVELLAGTGISNGKMAANVKCTSCRLQSTASAPDSPWIAAWSTGSAINSASNSATLRQHSPNSRVEAQIDLSRASISSDSNPFLSGGAATPGTGSGSPATNPSSGQPAGPGSNGSGPGSGNDNDGKADGKPKGNSNSNNGGITIGGSGSKANAIPDYQKAHGIIMGVVVVLLFPFGAMFVRMGGSGMVHGILQILSLCALLVGLGLGIKLADLTGKSLTSTHPLFGLIIGGLFLIQPIFGIIHHLQYKRNFARAGVSHVHIWYGRILMVLAVINGGLGLKLASNSKAGEIAYGVIAGVVGVVYIAMCLFKRKGSNSGPFSRGLRKEEIAPASGIGGGAGQGGYAMPDVAHYETGHAGAHSQAVAFK</sequence>
<dbReference type="AlphaFoldDB" id="A0A1E1JRT0"/>
<evidence type="ECO:0000256" key="5">
    <source>
        <dbReference type="ARBA" id="ARBA00022989"/>
    </source>
</evidence>
<keyword evidence="4" id="KW-0249">Electron transport</keyword>
<dbReference type="CDD" id="cd09630">
    <property type="entry name" value="CDH_like_cytochrome"/>
    <property type="match status" value="1"/>
</dbReference>
<dbReference type="Gene3D" id="2.60.40.1210">
    <property type="entry name" value="Cellobiose dehydrogenase, cytochrome domain"/>
    <property type="match status" value="1"/>
</dbReference>
<dbReference type="SUPFAM" id="SSF49344">
    <property type="entry name" value="CBD9-like"/>
    <property type="match status" value="1"/>
</dbReference>
<evidence type="ECO:0000256" key="2">
    <source>
        <dbReference type="ARBA" id="ARBA00022448"/>
    </source>
</evidence>
<dbReference type="Gene3D" id="1.20.120.1770">
    <property type="match status" value="1"/>
</dbReference>
<keyword evidence="3 8" id="KW-0812">Transmembrane</keyword>
<protein>
    <recommendedName>
        <fullName evidence="9">DOMON domain-containing protein</fullName>
    </recommendedName>
</protein>
<evidence type="ECO:0000256" key="1">
    <source>
        <dbReference type="ARBA" id="ARBA00004370"/>
    </source>
</evidence>
<feature type="region of interest" description="Disordered" evidence="7">
    <location>
        <begin position="188"/>
        <end position="255"/>
    </location>
</feature>
<feature type="transmembrane region" description="Helical" evidence="8">
    <location>
        <begin position="374"/>
        <end position="390"/>
    </location>
</feature>
<dbReference type="PANTHER" id="PTHR47797">
    <property type="entry name" value="DEHYDROGENASE, PUTATIVE (AFU_ORTHOLOGUE AFUA_8G05805)-RELATED"/>
    <property type="match status" value="1"/>
</dbReference>
<dbReference type="OrthoDB" id="19261at2759"/>
<feature type="transmembrane region" description="Helical" evidence="8">
    <location>
        <begin position="402"/>
        <end position="421"/>
    </location>
</feature>
<dbReference type="Pfam" id="PF16010">
    <property type="entry name" value="CDH-cyt"/>
    <property type="match status" value="1"/>
</dbReference>
<organism evidence="10 11">
    <name type="scientific">Rhynchosporium agropyri</name>
    <dbReference type="NCBI Taxonomy" id="914238"/>
    <lineage>
        <taxon>Eukaryota</taxon>
        <taxon>Fungi</taxon>
        <taxon>Dikarya</taxon>
        <taxon>Ascomycota</taxon>
        <taxon>Pezizomycotina</taxon>
        <taxon>Leotiomycetes</taxon>
        <taxon>Helotiales</taxon>
        <taxon>Ploettnerulaceae</taxon>
        <taxon>Rhynchosporium</taxon>
    </lineage>
</organism>
<dbReference type="Pfam" id="PF03188">
    <property type="entry name" value="Cytochrom_B561"/>
    <property type="match status" value="1"/>
</dbReference>
<evidence type="ECO:0000313" key="11">
    <source>
        <dbReference type="Proteomes" id="UP000178912"/>
    </source>
</evidence>
<feature type="transmembrane region" description="Helical" evidence="8">
    <location>
        <begin position="304"/>
        <end position="323"/>
    </location>
</feature>
<evidence type="ECO:0000256" key="3">
    <source>
        <dbReference type="ARBA" id="ARBA00022692"/>
    </source>
</evidence>
<keyword evidence="11" id="KW-1185">Reference proteome</keyword>
<keyword evidence="6 8" id="KW-0472">Membrane</keyword>
<comment type="subcellular location">
    <subcellularLocation>
        <location evidence="1">Membrane</location>
    </subcellularLocation>
</comment>
<dbReference type="GO" id="GO:0016020">
    <property type="term" value="C:membrane"/>
    <property type="evidence" value="ECO:0007669"/>
    <property type="project" value="UniProtKB-SubCell"/>
</dbReference>
<feature type="domain" description="DOMON" evidence="9">
    <location>
        <begin position="38"/>
        <end position="156"/>
    </location>
</feature>
<dbReference type="SMART" id="SM00665">
    <property type="entry name" value="B561"/>
    <property type="match status" value="1"/>
</dbReference>
<evidence type="ECO:0000256" key="8">
    <source>
        <dbReference type="SAM" id="Phobius"/>
    </source>
</evidence>
<dbReference type="InterPro" id="IPR015920">
    <property type="entry name" value="Cellobiose_DH-like_cyt"/>
</dbReference>